<dbReference type="STRING" id="419479.SAMN04488563_2059"/>
<proteinExistence type="predicted"/>
<dbReference type="NCBIfam" id="NF033580">
    <property type="entry name" value="transpos_IS5_3"/>
    <property type="match status" value="1"/>
</dbReference>
<dbReference type="GO" id="GO:0003677">
    <property type="term" value="F:DNA binding"/>
    <property type="evidence" value="ECO:0007669"/>
    <property type="project" value="InterPro"/>
</dbReference>
<gene>
    <name evidence="3" type="ORF">SAMN04488563_2059</name>
</gene>
<sequence>MDTLSTPRYPSDLTDAQWELIAPMVPVKPGGRPAKHARRRIVDAILYVNRTGCSWRQLPHDFAPWDTVYWYFKTWNEAGVTDRIHDALRAQVRDGNGRDPMASAGIVDAQSVKGADTVGRDSRGYDAGKKVNGRKRHIVTDTLGLLIVVLVTTAGLQDRVGARPVLARAKMAMPSIALVWADGGYVGKLIAWAQQHCRILVDIVRKPEGRHTFEVLPRRWVVERTLSWLMRTRRLARDYERLPEHSEAMIKWAMIGLMTRRLAPAPGRRPWQPAHPR</sequence>
<dbReference type="InterPro" id="IPR002559">
    <property type="entry name" value="Transposase_11"/>
</dbReference>
<reference evidence="4" key="1">
    <citation type="submission" date="2016-10" db="EMBL/GenBank/DDBJ databases">
        <authorList>
            <person name="Varghese N."/>
            <person name="Submissions S."/>
        </authorList>
    </citation>
    <scope>NUCLEOTIDE SEQUENCE [LARGE SCALE GENOMIC DNA]</scope>
    <source>
        <strain evidence="4">DSM 45079</strain>
    </source>
</reference>
<dbReference type="Pfam" id="PF13340">
    <property type="entry name" value="DUF4096"/>
    <property type="match status" value="1"/>
</dbReference>
<dbReference type="GO" id="GO:0006313">
    <property type="term" value="P:DNA transposition"/>
    <property type="evidence" value="ECO:0007669"/>
    <property type="project" value="InterPro"/>
</dbReference>
<evidence type="ECO:0000313" key="4">
    <source>
        <dbReference type="Proteomes" id="UP000182977"/>
    </source>
</evidence>
<evidence type="ECO:0000259" key="1">
    <source>
        <dbReference type="Pfam" id="PF01609"/>
    </source>
</evidence>
<dbReference type="RefSeq" id="WP_083421299.1">
    <property type="nucleotide sequence ID" value="NZ_LT629791.1"/>
</dbReference>
<feature type="domain" description="Insertion element IS402-like" evidence="2">
    <location>
        <begin position="13"/>
        <end position="85"/>
    </location>
</feature>
<name>A0A1H2IWN7_9ACTN</name>
<dbReference type="EMBL" id="LT629791">
    <property type="protein sequence ID" value="SDU48238.1"/>
    <property type="molecule type" value="Genomic_DNA"/>
</dbReference>
<dbReference type="Pfam" id="PF01609">
    <property type="entry name" value="DDE_Tnp_1"/>
    <property type="match status" value="1"/>
</dbReference>
<dbReference type="AlphaFoldDB" id="A0A1H2IWN7"/>
<dbReference type="Proteomes" id="UP000182977">
    <property type="component" value="Chromosome I"/>
</dbReference>
<protein>
    <submittedName>
        <fullName evidence="3">Transposase</fullName>
    </submittedName>
</protein>
<keyword evidence="4" id="KW-1185">Reference proteome</keyword>
<evidence type="ECO:0000313" key="3">
    <source>
        <dbReference type="EMBL" id="SDU48238.1"/>
    </source>
</evidence>
<dbReference type="PANTHER" id="PTHR30007">
    <property type="entry name" value="PHP DOMAIN PROTEIN"/>
    <property type="match status" value="1"/>
</dbReference>
<accession>A0A1H2IWN7</accession>
<dbReference type="PANTHER" id="PTHR30007:SF0">
    <property type="entry name" value="TRANSPOSASE"/>
    <property type="match status" value="1"/>
</dbReference>
<evidence type="ECO:0000259" key="2">
    <source>
        <dbReference type="Pfam" id="PF13340"/>
    </source>
</evidence>
<feature type="domain" description="Transposase IS4-like" evidence="1">
    <location>
        <begin position="102"/>
        <end position="254"/>
    </location>
</feature>
<dbReference type="GO" id="GO:0004803">
    <property type="term" value="F:transposase activity"/>
    <property type="evidence" value="ECO:0007669"/>
    <property type="project" value="InterPro"/>
</dbReference>
<organism evidence="3 4">
    <name type="scientific">Jiangella alkaliphila</name>
    <dbReference type="NCBI Taxonomy" id="419479"/>
    <lineage>
        <taxon>Bacteria</taxon>
        <taxon>Bacillati</taxon>
        <taxon>Actinomycetota</taxon>
        <taxon>Actinomycetes</taxon>
        <taxon>Jiangellales</taxon>
        <taxon>Jiangellaceae</taxon>
        <taxon>Jiangella</taxon>
    </lineage>
</organism>
<dbReference type="InterPro" id="IPR025161">
    <property type="entry name" value="IS402-like_dom"/>
</dbReference>